<dbReference type="EMBL" id="ABJB010918959">
    <property type="status" value="NOT_ANNOTATED_CDS"/>
    <property type="molecule type" value="Genomic_DNA"/>
</dbReference>
<dbReference type="SUPFAM" id="SSF57362">
    <property type="entry name" value="BPTI-like"/>
    <property type="match status" value="1"/>
</dbReference>
<dbReference type="PROSITE" id="PS50279">
    <property type="entry name" value="BPTI_KUNITZ_2"/>
    <property type="match status" value="1"/>
</dbReference>
<dbReference type="InterPro" id="IPR036880">
    <property type="entry name" value="Kunitz_BPTI_sf"/>
</dbReference>
<sequence length="138" mass="16084">MCALVPDAGTCRKKKKRFYFNATARGCLRFVYSGCGGNDNKFISMSQCQERCIRRKWFDPISVLARLNRSICALFSNQVRPEPTPRFDRAHRAQSEVYWHDLFVRVVQESQNSQNVFSVQSLLYKYKNAKFKNCSLPL</sequence>
<reference evidence="9 11" key="1">
    <citation type="submission" date="2008-03" db="EMBL/GenBank/DDBJ databases">
        <title>Annotation of Ixodes scapularis.</title>
        <authorList>
            <consortium name="Ixodes scapularis Genome Project Consortium"/>
            <person name="Caler E."/>
            <person name="Hannick L.I."/>
            <person name="Bidwell S."/>
            <person name="Joardar V."/>
            <person name="Thiagarajan M."/>
            <person name="Amedeo P."/>
            <person name="Galinsky K.J."/>
            <person name="Schobel S."/>
            <person name="Inman J."/>
            <person name="Hostetler J."/>
            <person name="Miller J."/>
            <person name="Hammond M."/>
            <person name="Megy K."/>
            <person name="Lawson D."/>
            <person name="Kodira C."/>
            <person name="Sutton G."/>
            <person name="Meyer J."/>
            <person name="Hill C.A."/>
            <person name="Birren B."/>
            <person name="Nene V."/>
            <person name="Collins F."/>
            <person name="Alarcon-Chaidez F."/>
            <person name="Wikel S."/>
            <person name="Strausberg R."/>
        </authorList>
    </citation>
    <scope>NUCLEOTIDE SEQUENCE [LARGE SCALE GENOMIC DNA]</scope>
    <source>
        <strain evidence="11">Wikel</strain>
        <strain evidence="9">Wikel colony</strain>
    </source>
</reference>
<keyword evidence="2" id="KW-0964">Secreted</keyword>
<dbReference type="Proteomes" id="UP000001555">
    <property type="component" value="Unassembled WGS sequence"/>
</dbReference>
<keyword evidence="6" id="KW-1199">Hemostasis impairing toxin</keyword>
<keyword evidence="3" id="KW-0646">Protease inhibitor</keyword>
<gene>
    <name evidence="9" type="ORF">IscW_ISCW010672</name>
</gene>
<protein>
    <submittedName>
        <fullName evidence="9 10">Serine protease inhibitor, putative</fullName>
    </submittedName>
</protein>
<dbReference type="InterPro" id="IPR020901">
    <property type="entry name" value="Prtase_inh_Kunz-CS"/>
</dbReference>
<dbReference type="PROSITE" id="PS00280">
    <property type="entry name" value="BPTI_KUNITZ_1"/>
    <property type="match status" value="1"/>
</dbReference>
<keyword evidence="5" id="KW-1015">Disulfide bond</keyword>
<organism>
    <name type="scientific">Ixodes scapularis</name>
    <name type="common">Black-legged tick</name>
    <name type="synonym">Deer tick</name>
    <dbReference type="NCBI Taxonomy" id="6945"/>
    <lineage>
        <taxon>Eukaryota</taxon>
        <taxon>Metazoa</taxon>
        <taxon>Ecdysozoa</taxon>
        <taxon>Arthropoda</taxon>
        <taxon>Chelicerata</taxon>
        <taxon>Arachnida</taxon>
        <taxon>Acari</taxon>
        <taxon>Parasitiformes</taxon>
        <taxon>Ixodida</taxon>
        <taxon>Ixodoidea</taxon>
        <taxon>Ixodidae</taxon>
        <taxon>Ixodinae</taxon>
        <taxon>Ixodes</taxon>
    </lineage>
</organism>
<evidence type="ECO:0000256" key="7">
    <source>
        <dbReference type="ARBA" id="ARBA00034146"/>
    </source>
</evidence>
<dbReference type="STRING" id="6945.B7Q9D4"/>
<evidence type="ECO:0000313" key="10">
    <source>
        <dbReference type="EnsemblMetazoa" id="ISCW010672-PA"/>
    </source>
</evidence>
<dbReference type="InterPro" id="IPR050098">
    <property type="entry name" value="TFPI/VKTCI-like"/>
</dbReference>
<reference evidence="10" key="2">
    <citation type="submission" date="2020-05" db="UniProtKB">
        <authorList>
            <consortium name="EnsemblMetazoa"/>
        </authorList>
    </citation>
    <scope>IDENTIFICATION</scope>
    <source>
        <strain evidence="10">wikel</strain>
    </source>
</reference>
<keyword evidence="4" id="KW-0722">Serine protease inhibitor</keyword>
<evidence type="ECO:0000256" key="4">
    <source>
        <dbReference type="ARBA" id="ARBA00022900"/>
    </source>
</evidence>
<keyword evidence="11" id="KW-1185">Reference proteome</keyword>
<evidence type="ECO:0000256" key="1">
    <source>
        <dbReference type="ARBA" id="ARBA00004613"/>
    </source>
</evidence>
<evidence type="ECO:0000256" key="3">
    <source>
        <dbReference type="ARBA" id="ARBA00022690"/>
    </source>
</evidence>
<dbReference type="EMBL" id="DS888303">
    <property type="protein sequence ID" value="EEC15456.1"/>
    <property type="molecule type" value="Genomic_DNA"/>
</dbReference>
<comment type="subcellular location">
    <subcellularLocation>
        <location evidence="1">Secreted</location>
    </subcellularLocation>
</comment>
<dbReference type="EnsemblMetazoa" id="ISCW010672-RA">
    <property type="protein sequence ID" value="ISCW010672-PA"/>
    <property type="gene ID" value="ISCW010672"/>
</dbReference>
<dbReference type="SMART" id="SM00131">
    <property type="entry name" value="KU"/>
    <property type="match status" value="1"/>
</dbReference>
<evidence type="ECO:0000256" key="5">
    <source>
        <dbReference type="ARBA" id="ARBA00023157"/>
    </source>
</evidence>
<evidence type="ECO:0000313" key="11">
    <source>
        <dbReference type="Proteomes" id="UP000001555"/>
    </source>
</evidence>
<evidence type="ECO:0000256" key="2">
    <source>
        <dbReference type="ARBA" id="ARBA00022525"/>
    </source>
</evidence>
<proteinExistence type="predicted"/>
<dbReference type="InterPro" id="IPR002223">
    <property type="entry name" value="Kunitz_BPTI"/>
</dbReference>
<dbReference type="GO" id="GO:0005615">
    <property type="term" value="C:extracellular space"/>
    <property type="evidence" value="ECO:0000318"/>
    <property type="project" value="GO_Central"/>
</dbReference>
<dbReference type="InParanoid" id="B7Q9D4"/>
<dbReference type="Pfam" id="PF00014">
    <property type="entry name" value="Kunitz_BPTI"/>
    <property type="match status" value="1"/>
</dbReference>
<name>B7Q9D4_IXOSC</name>
<dbReference type="VEuPathDB" id="VectorBase:ISCW010672"/>
<dbReference type="PANTHER" id="PTHR10083:SF376">
    <property type="entry name" value="SERINE PEPTIDASE INHIBITOR, KUNITZ TYPE, 3"/>
    <property type="match status" value="1"/>
</dbReference>
<dbReference type="PaxDb" id="6945-B7Q9D4"/>
<evidence type="ECO:0000256" key="6">
    <source>
        <dbReference type="ARBA" id="ARBA00023240"/>
    </source>
</evidence>
<feature type="domain" description="BPTI/Kunitz inhibitor" evidence="8">
    <location>
        <begin position="2"/>
        <end position="52"/>
    </location>
</feature>
<keyword evidence="7" id="KW-1203">Blood coagulation cascade inhibiting toxin</keyword>
<dbReference type="PRINTS" id="PR00759">
    <property type="entry name" value="BASICPTASE"/>
</dbReference>
<dbReference type="PANTHER" id="PTHR10083">
    <property type="entry name" value="KUNITZ-TYPE PROTEASE INHIBITOR-RELATED"/>
    <property type="match status" value="1"/>
</dbReference>
<dbReference type="HOGENOM" id="CLU_1857495_0_0_1"/>
<keyword evidence="6" id="KW-0800">Toxin</keyword>
<dbReference type="VEuPathDB" id="VectorBase:ISCI010672"/>
<dbReference type="GO" id="GO:0004867">
    <property type="term" value="F:serine-type endopeptidase inhibitor activity"/>
    <property type="evidence" value="ECO:0000318"/>
    <property type="project" value="GO_Central"/>
</dbReference>
<accession>B7Q9D4</accession>
<evidence type="ECO:0000259" key="8">
    <source>
        <dbReference type="PROSITE" id="PS50279"/>
    </source>
</evidence>
<dbReference type="AlphaFoldDB" id="B7Q9D4"/>
<evidence type="ECO:0000313" key="9">
    <source>
        <dbReference type="EMBL" id="EEC15456.1"/>
    </source>
</evidence>
<dbReference type="CDD" id="cd00109">
    <property type="entry name" value="Kunitz-type"/>
    <property type="match status" value="1"/>
</dbReference>
<dbReference type="Gene3D" id="4.10.410.10">
    <property type="entry name" value="Pancreatic trypsin inhibitor Kunitz domain"/>
    <property type="match status" value="1"/>
</dbReference>